<reference evidence="1" key="2">
    <citation type="submission" date="2021-09" db="EMBL/GenBank/DDBJ databases">
        <authorList>
            <person name="Gilroy R."/>
        </authorList>
    </citation>
    <scope>NUCLEOTIDE SEQUENCE</scope>
    <source>
        <strain evidence="1">316</strain>
    </source>
</reference>
<accession>A0A921E2Q4</accession>
<sequence length="142" mass="15664">MDDTFNLGRFIEAQHGNYDQALAELSAGRKRGHWMWFIFPQLAGLGSSATAQFYAIRSLEEARAYRLHPVLGERLYRCTEAVTAVSGRTAFEVFGSPDDMKFRSCMTLFGRADAAAGPFSQALARYCGGAEDPRTLDLLGLS</sequence>
<dbReference type="AlphaFoldDB" id="A0A921E2Q4"/>
<reference evidence="1" key="1">
    <citation type="journal article" date="2021" name="PeerJ">
        <title>Extensive microbial diversity within the chicken gut microbiome revealed by metagenomics and culture.</title>
        <authorList>
            <person name="Gilroy R."/>
            <person name="Ravi A."/>
            <person name="Getino M."/>
            <person name="Pursley I."/>
            <person name="Horton D.L."/>
            <person name="Alikhan N.F."/>
            <person name="Baker D."/>
            <person name="Gharbi K."/>
            <person name="Hall N."/>
            <person name="Watson M."/>
            <person name="Adriaenssens E.M."/>
            <person name="Foster-Nyarko E."/>
            <person name="Jarju S."/>
            <person name="Secka A."/>
            <person name="Antonio M."/>
            <person name="Oren A."/>
            <person name="Chaudhuri R.R."/>
            <person name="La Ragione R."/>
            <person name="Hildebrand F."/>
            <person name="Pallen M.J."/>
        </authorList>
    </citation>
    <scope>NUCLEOTIDE SEQUENCE</scope>
    <source>
        <strain evidence="1">316</strain>
    </source>
</reference>
<dbReference type="SUPFAM" id="SSF140736">
    <property type="entry name" value="Rv1873-like"/>
    <property type="match status" value="1"/>
</dbReference>
<proteinExistence type="predicted"/>
<dbReference type="Pfam" id="PF08837">
    <property type="entry name" value="DUF1810"/>
    <property type="match status" value="1"/>
</dbReference>
<protein>
    <submittedName>
        <fullName evidence="1">DUF1810 domain-containing protein</fullName>
    </submittedName>
</protein>
<dbReference type="EMBL" id="DYYG01000019">
    <property type="protein sequence ID" value="HJE23372.1"/>
    <property type="molecule type" value="Genomic_DNA"/>
</dbReference>
<name>A0A921E2Q4_9HYPH</name>
<organism evidence="1 2">
    <name type="scientific">Methylorubrum populi</name>
    <dbReference type="NCBI Taxonomy" id="223967"/>
    <lineage>
        <taxon>Bacteria</taxon>
        <taxon>Pseudomonadati</taxon>
        <taxon>Pseudomonadota</taxon>
        <taxon>Alphaproteobacteria</taxon>
        <taxon>Hyphomicrobiales</taxon>
        <taxon>Methylobacteriaceae</taxon>
        <taxon>Methylorubrum</taxon>
    </lineage>
</organism>
<gene>
    <name evidence="1" type="ORF">K8W01_06900</name>
</gene>
<evidence type="ECO:0000313" key="2">
    <source>
        <dbReference type="Proteomes" id="UP000742631"/>
    </source>
</evidence>
<evidence type="ECO:0000313" key="1">
    <source>
        <dbReference type="EMBL" id="HJE23372.1"/>
    </source>
</evidence>
<dbReference type="InterPro" id="IPR014937">
    <property type="entry name" value="DUF1810"/>
</dbReference>
<comment type="caution">
    <text evidence="1">The sequence shown here is derived from an EMBL/GenBank/DDBJ whole genome shotgun (WGS) entry which is preliminary data.</text>
</comment>
<dbReference type="Gene3D" id="1.25.40.380">
    <property type="entry name" value="Protein of unknown function DUF1810"/>
    <property type="match status" value="1"/>
</dbReference>
<dbReference type="InterPro" id="IPR036287">
    <property type="entry name" value="Rv1873-like_sf"/>
</dbReference>
<dbReference type="PIRSF" id="PIRSF008546">
    <property type="entry name" value="UCP008546"/>
    <property type="match status" value="1"/>
</dbReference>
<dbReference type="Proteomes" id="UP000742631">
    <property type="component" value="Unassembled WGS sequence"/>
</dbReference>